<reference evidence="3" key="1">
    <citation type="journal article" date="2017" name="Cell">
        <title>Insights into land plant evolution garnered from the Marchantia polymorpha genome.</title>
        <authorList>
            <person name="Bowman J.L."/>
            <person name="Kohchi T."/>
            <person name="Yamato K.T."/>
            <person name="Jenkins J."/>
            <person name="Shu S."/>
            <person name="Ishizaki K."/>
            <person name="Yamaoka S."/>
            <person name="Nishihama R."/>
            <person name="Nakamura Y."/>
            <person name="Berger F."/>
            <person name="Adam C."/>
            <person name="Aki S.S."/>
            <person name="Althoff F."/>
            <person name="Araki T."/>
            <person name="Arteaga-Vazquez M.A."/>
            <person name="Balasubrmanian S."/>
            <person name="Barry K."/>
            <person name="Bauer D."/>
            <person name="Boehm C.R."/>
            <person name="Briginshaw L."/>
            <person name="Caballero-Perez J."/>
            <person name="Catarino B."/>
            <person name="Chen F."/>
            <person name="Chiyoda S."/>
            <person name="Chovatia M."/>
            <person name="Davies K.M."/>
            <person name="Delmans M."/>
            <person name="Demura T."/>
            <person name="Dierschke T."/>
            <person name="Dolan L."/>
            <person name="Dorantes-Acosta A.E."/>
            <person name="Eklund D.M."/>
            <person name="Florent S.N."/>
            <person name="Flores-Sandoval E."/>
            <person name="Fujiyama A."/>
            <person name="Fukuzawa H."/>
            <person name="Galik B."/>
            <person name="Grimanelli D."/>
            <person name="Grimwood J."/>
            <person name="Grossniklaus U."/>
            <person name="Hamada T."/>
            <person name="Haseloff J."/>
            <person name="Hetherington A.J."/>
            <person name="Higo A."/>
            <person name="Hirakawa Y."/>
            <person name="Hundley H.N."/>
            <person name="Ikeda Y."/>
            <person name="Inoue K."/>
            <person name="Inoue S.I."/>
            <person name="Ishida S."/>
            <person name="Jia Q."/>
            <person name="Kakita M."/>
            <person name="Kanazawa T."/>
            <person name="Kawai Y."/>
            <person name="Kawashima T."/>
            <person name="Kennedy M."/>
            <person name="Kinose K."/>
            <person name="Kinoshita T."/>
            <person name="Kohara Y."/>
            <person name="Koide E."/>
            <person name="Komatsu K."/>
            <person name="Kopischke S."/>
            <person name="Kubo M."/>
            <person name="Kyozuka J."/>
            <person name="Lagercrantz U."/>
            <person name="Lin S.S."/>
            <person name="Lindquist E."/>
            <person name="Lipzen A.M."/>
            <person name="Lu C.W."/>
            <person name="De Luna E."/>
            <person name="Martienssen R.A."/>
            <person name="Minamino N."/>
            <person name="Mizutani M."/>
            <person name="Mizutani M."/>
            <person name="Mochizuki N."/>
            <person name="Monte I."/>
            <person name="Mosher R."/>
            <person name="Nagasaki H."/>
            <person name="Nakagami H."/>
            <person name="Naramoto S."/>
            <person name="Nishitani K."/>
            <person name="Ohtani M."/>
            <person name="Okamoto T."/>
            <person name="Okumura M."/>
            <person name="Phillips J."/>
            <person name="Pollak B."/>
            <person name="Reinders A."/>
            <person name="Rovekamp M."/>
            <person name="Sano R."/>
            <person name="Sawa S."/>
            <person name="Schmid M.W."/>
            <person name="Shirakawa M."/>
            <person name="Solano R."/>
            <person name="Spunde A."/>
            <person name="Suetsugu N."/>
            <person name="Sugano S."/>
            <person name="Sugiyama A."/>
            <person name="Sun R."/>
            <person name="Suzuki Y."/>
            <person name="Takenaka M."/>
            <person name="Takezawa D."/>
            <person name="Tomogane H."/>
            <person name="Tsuzuki M."/>
            <person name="Ueda T."/>
            <person name="Umeda M."/>
            <person name="Ward J.M."/>
            <person name="Watanabe Y."/>
            <person name="Yazaki K."/>
            <person name="Yokoyama R."/>
            <person name="Yoshitake Y."/>
            <person name="Yotsui I."/>
            <person name="Zachgo S."/>
            <person name="Schmutz J."/>
        </authorList>
    </citation>
    <scope>NUCLEOTIDE SEQUENCE [LARGE SCALE GENOMIC DNA]</scope>
    <source>
        <strain evidence="3">Tak-1</strain>
    </source>
</reference>
<accession>A0A2R6XCT9</accession>
<protein>
    <recommendedName>
        <fullName evidence="4">Apoptosis regulatory protein Siva</fullName>
    </recommendedName>
</protein>
<dbReference type="OrthoDB" id="60860at2759"/>
<proteinExistence type="predicted"/>
<evidence type="ECO:0008006" key="4">
    <source>
        <dbReference type="Google" id="ProtNLM"/>
    </source>
</evidence>
<dbReference type="OMA" id="CEQCQEY"/>
<evidence type="ECO:0000256" key="1">
    <source>
        <dbReference type="SAM" id="MobiDB-lite"/>
    </source>
</evidence>
<dbReference type="Proteomes" id="UP000244005">
    <property type="component" value="Unassembled WGS sequence"/>
</dbReference>
<keyword evidence="3" id="KW-1185">Reference proteome</keyword>
<organism evidence="2 3">
    <name type="scientific">Marchantia polymorpha</name>
    <name type="common">Common liverwort</name>
    <name type="synonym">Marchantia aquatica</name>
    <dbReference type="NCBI Taxonomy" id="3197"/>
    <lineage>
        <taxon>Eukaryota</taxon>
        <taxon>Viridiplantae</taxon>
        <taxon>Streptophyta</taxon>
        <taxon>Embryophyta</taxon>
        <taxon>Marchantiophyta</taxon>
        <taxon>Marchantiopsida</taxon>
        <taxon>Marchantiidae</taxon>
        <taxon>Marchantiales</taxon>
        <taxon>Marchantiaceae</taxon>
        <taxon>Marchantia</taxon>
    </lineage>
</organism>
<dbReference type="AlphaFoldDB" id="A0A2R6XCT9"/>
<feature type="region of interest" description="Disordered" evidence="1">
    <location>
        <begin position="52"/>
        <end position="74"/>
    </location>
</feature>
<dbReference type="PANTHER" id="PTHR14365">
    <property type="entry name" value="APOPTOSIS REGULATORY PROTEIN SIVA"/>
    <property type="match status" value="1"/>
</dbReference>
<evidence type="ECO:0000313" key="3">
    <source>
        <dbReference type="Proteomes" id="UP000244005"/>
    </source>
</evidence>
<dbReference type="Pfam" id="PF05458">
    <property type="entry name" value="Siva"/>
    <property type="match status" value="1"/>
</dbReference>
<dbReference type="InterPro" id="IPR022773">
    <property type="entry name" value="Siva"/>
</dbReference>
<feature type="compositionally biased region" description="Polar residues" evidence="1">
    <location>
        <begin position="59"/>
        <end position="68"/>
    </location>
</feature>
<name>A0A2R6XCT9_MARPO</name>
<gene>
    <name evidence="2" type="ORF">MARPO_0023s0131</name>
</gene>
<evidence type="ECO:0000313" key="2">
    <source>
        <dbReference type="EMBL" id="PTQ43829.1"/>
    </source>
</evidence>
<dbReference type="Gramene" id="Mp2g11650.1">
    <property type="protein sequence ID" value="Mp2g11650.1.cds1"/>
    <property type="gene ID" value="Mp2g11650"/>
</dbReference>
<sequence length="211" mass="23228">MVGAKRNYPFEYVGRGPAKVQKEDTQSIYEATLNKLKHGALASLRTRVRLGEQHAGKNSGHNEGANRQTENRAGVAKAADSMETLIGVQIPSEDDQEMYPCCYVCSSSSTSTTCCHCTRACCGTCSRTCDGCQGLFCSICCTANYDERNDRSFCFECESGRASVVLAPVYSERDQLALASSRFRQSTLDYLFCSNTTQRAEDDRSCSMDIM</sequence>
<dbReference type="EMBL" id="KZ772695">
    <property type="protein sequence ID" value="PTQ43829.1"/>
    <property type="molecule type" value="Genomic_DNA"/>
</dbReference>
<dbReference type="PANTHER" id="PTHR14365:SF1">
    <property type="entry name" value="APOPTOSIS REGULATORY PROTEIN SIVA"/>
    <property type="match status" value="1"/>
</dbReference>